<dbReference type="EMBL" id="CP064954">
    <property type="protein sequence ID" value="QPK78557.1"/>
    <property type="molecule type" value="Genomic_DNA"/>
</dbReference>
<evidence type="ECO:0000313" key="3">
    <source>
        <dbReference type="Proteomes" id="UP000594681"/>
    </source>
</evidence>
<name>A0A7T0PBI5_9CORY</name>
<dbReference type="RefSeq" id="WP_165010323.1">
    <property type="nucleotide sequence ID" value="NZ_CP064954.1"/>
</dbReference>
<evidence type="ECO:0000313" key="2">
    <source>
        <dbReference type="EMBL" id="QPK78557.1"/>
    </source>
</evidence>
<dbReference type="AlphaFoldDB" id="A0A7T0PBI5"/>
<gene>
    <name evidence="2" type="ORF">G7Y31_08315</name>
</gene>
<organism evidence="2 3">
    <name type="scientific">Corynebacterium lizhenjunii</name>
    <dbReference type="NCBI Taxonomy" id="2709394"/>
    <lineage>
        <taxon>Bacteria</taxon>
        <taxon>Bacillati</taxon>
        <taxon>Actinomycetota</taxon>
        <taxon>Actinomycetes</taxon>
        <taxon>Mycobacteriales</taxon>
        <taxon>Corynebacteriaceae</taxon>
        <taxon>Corynebacterium</taxon>
    </lineage>
</organism>
<sequence>MAQEDKDWYFNPTTGEVTQGPESSWANRMGPYATREEAQNALATAAERNAAADEEDEDDWGQPASWDK</sequence>
<protein>
    <recommendedName>
        <fullName evidence="4">SPOR domain-containing protein</fullName>
    </recommendedName>
</protein>
<dbReference type="KEGG" id="cliz:G7Y31_08315"/>
<feature type="region of interest" description="Disordered" evidence="1">
    <location>
        <begin position="1"/>
        <end position="68"/>
    </location>
</feature>
<feature type="compositionally biased region" description="Low complexity" evidence="1">
    <location>
        <begin position="39"/>
        <end position="49"/>
    </location>
</feature>
<accession>A0A7T0PBI5</accession>
<keyword evidence="3" id="KW-1185">Reference proteome</keyword>
<reference evidence="2 3" key="1">
    <citation type="submission" date="2020-11" db="EMBL/GenBank/DDBJ databases">
        <title>Corynebacterium sp. ZJ-599.</title>
        <authorList>
            <person name="Zhou J."/>
        </authorList>
    </citation>
    <scope>NUCLEOTIDE SEQUENCE [LARGE SCALE GENOMIC DNA]</scope>
    <source>
        <strain evidence="2 3">ZJ-599</strain>
    </source>
</reference>
<dbReference type="Proteomes" id="UP000594681">
    <property type="component" value="Chromosome"/>
</dbReference>
<proteinExistence type="predicted"/>
<evidence type="ECO:0000256" key="1">
    <source>
        <dbReference type="SAM" id="MobiDB-lite"/>
    </source>
</evidence>
<evidence type="ECO:0008006" key="4">
    <source>
        <dbReference type="Google" id="ProtNLM"/>
    </source>
</evidence>
<feature type="compositionally biased region" description="Polar residues" evidence="1">
    <location>
        <begin position="11"/>
        <end position="26"/>
    </location>
</feature>